<evidence type="ECO:0000259" key="3">
    <source>
        <dbReference type="Pfam" id="PF08308"/>
    </source>
</evidence>
<feature type="chain" id="PRO_5020886601" description="PEGA domain-containing protein" evidence="2">
    <location>
        <begin position="24"/>
        <end position="365"/>
    </location>
</feature>
<name>A0A4P2QV28_SORCE</name>
<evidence type="ECO:0000313" key="4">
    <source>
        <dbReference type="EMBL" id="AUX34205.1"/>
    </source>
</evidence>
<dbReference type="AlphaFoldDB" id="A0A4P2QV28"/>
<proteinExistence type="predicted"/>
<feature type="transmembrane region" description="Helical" evidence="1">
    <location>
        <begin position="307"/>
        <end position="332"/>
    </location>
</feature>
<evidence type="ECO:0000256" key="1">
    <source>
        <dbReference type="SAM" id="Phobius"/>
    </source>
</evidence>
<evidence type="ECO:0000313" key="5">
    <source>
        <dbReference type="Proteomes" id="UP000295497"/>
    </source>
</evidence>
<dbReference type="Pfam" id="PF08308">
    <property type="entry name" value="PEGA"/>
    <property type="match status" value="1"/>
</dbReference>
<dbReference type="Gene3D" id="1.25.40.10">
    <property type="entry name" value="Tetratricopeptide repeat domain"/>
    <property type="match status" value="1"/>
</dbReference>
<dbReference type="SUPFAM" id="SSF48452">
    <property type="entry name" value="TPR-like"/>
    <property type="match status" value="1"/>
</dbReference>
<keyword evidence="1" id="KW-0472">Membrane</keyword>
<dbReference type="Proteomes" id="UP000295497">
    <property type="component" value="Chromosome"/>
</dbReference>
<reference evidence="4 5" key="1">
    <citation type="submission" date="2015-09" db="EMBL/GenBank/DDBJ databases">
        <title>Sorangium comparison.</title>
        <authorList>
            <person name="Zaburannyi N."/>
            <person name="Bunk B."/>
            <person name="Overmann J."/>
            <person name="Mueller R."/>
        </authorList>
    </citation>
    <scope>NUCLEOTIDE SEQUENCE [LARGE SCALE GENOMIC DNA]</scope>
    <source>
        <strain evidence="4 5">So ce836</strain>
    </source>
</reference>
<feature type="signal peptide" evidence="2">
    <location>
        <begin position="1"/>
        <end position="23"/>
    </location>
</feature>
<evidence type="ECO:0000256" key="2">
    <source>
        <dbReference type="SAM" id="SignalP"/>
    </source>
</evidence>
<dbReference type="EMBL" id="CP012672">
    <property type="protein sequence ID" value="AUX34205.1"/>
    <property type="molecule type" value="Genomic_DNA"/>
</dbReference>
<dbReference type="InterPro" id="IPR013229">
    <property type="entry name" value="PEGA"/>
</dbReference>
<sequence length="365" mass="38452">MRCGRPLLFIFLALGASTGLVSAADAEGQHSTPAPAAGPAVKDLVGRARKARKLGKWNEAYDAYKAAFDAAEAVPSAIGERAELAGELGLCELALRKYREAAEHLTWSLEQGHALTDDVRIRFEVGQAKAAFYLLRVLLSVDPPDAEVFINGKAIGRTARTYKLFLDPGRHMLRARAPGREEALHVVSASAGSEIEIAMQLPRLSVSSIREAPAAPEAASASPAARPQASSPWASWPGALRITGIGLTVATGSLGAAFMVRASAADGDLDERNKRLDAAGVSPGVCREPPKPATCSELTRLRRERDLFAGLGTAMVVTSGLAGAATLASFFADSSFLRTEPTKARLALMPTVTPARLGLVAYGAW</sequence>
<organism evidence="4 5">
    <name type="scientific">Sorangium cellulosum</name>
    <name type="common">Polyangium cellulosum</name>
    <dbReference type="NCBI Taxonomy" id="56"/>
    <lineage>
        <taxon>Bacteria</taxon>
        <taxon>Pseudomonadati</taxon>
        <taxon>Myxococcota</taxon>
        <taxon>Polyangia</taxon>
        <taxon>Polyangiales</taxon>
        <taxon>Polyangiaceae</taxon>
        <taxon>Sorangium</taxon>
    </lineage>
</organism>
<dbReference type="InterPro" id="IPR011990">
    <property type="entry name" value="TPR-like_helical_dom_sf"/>
</dbReference>
<feature type="domain" description="PEGA" evidence="3">
    <location>
        <begin position="142"/>
        <end position="203"/>
    </location>
</feature>
<keyword evidence="1" id="KW-1133">Transmembrane helix</keyword>
<protein>
    <recommendedName>
        <fullName evidence="3">PEGA domain-containing protein</fullName>
    </recommendedName>
</protein>
<accession>A0A4P2QV28</accession>
<keyword evidence="1" id="KW-0812">Transmembrane</keyword>
<gene>
    <name evidence="4" type="ORF">SOCE836_063740</name>
</gene>
<keyword evidence="2" id="KW-0732">Signal</keyword>